<protein>
    <submittedName>
        <fullName evidence="1">Uncharacterized protein</fullName>
    </submittedName>
</protein>
<name>A0ABR6KGC6_9BACT</name>
<organism evidence="1 2">
    <name type="scientific">Parabacteroides faecis</name>
    <dbReference type="NCBI Taxonomy" id="1217282"/>
    <lineage>
        <taxon>Bacteria</taxon>
        <taxon>Pseudomonadati</taxon>
        <taxon>Bacteroidota</taxon>
        <taxon>Bacteroidia</taxon>
        <taxon>Bacteroidales</taxon>
        <taxon>Tannerellaceae</taxon>
        <taxon>Parabacteroides</taxon>
    </lineage>
</organism>
<proteinExistence type="predicted"/>
<comment type="caution">
    <text evidence="1">The sequence shown here is derived from an EMBL/GenBank/DDBJ whole genome shotgun (WGS) entry which is preliminary data.</text>
</comment>
<evidence type="ECO:0000313" key="2">
    <source>
        <dbReference type="Proteomes" id="UP000533637"/>
    </source>
</evidence>
<gene>
    <name evidence="1" type="ORF">GGQ57_000237</name>
</gene>
<reference evidence="1 2" key="1">
    <citation type="submission" date="2020-08" db="EMBL/GenBank/DDBJ databases">
        <title>Genomic Encyclopedia of Type Strains, Phase IV (KMG-IV): sequencing the most valuable type-strain genomes for metagenomic binning, comparative biology and taxonomic classification.</title>
        <authorList>
            <person name="Goeker M."/>
        </authorList>
    </citation>
    <scope>NUCLEOTIDE SEQUENCE [LARGE SCALE GENOMIC DNA]</scope>
    <source>
        <strain evidence="1 2">DSM 102983</strain>
    </source>
</reference>
<dbReference type="Proteomes" id="UP000533637">
    <property type="component" value="Unassembled WGS sequence"/>
</dbReference>
<dbReference type="EMBL" id="JACHOC010000001">
    <property type="protein sequence ID" value="MBB4620363.1"/>
    <property type="molecule type" value="Genomic_DNA"/>
</dbReference>
<accession>A0ABR6KGC6</accession>
<keyword evidence="2" id="KW-1185">Reference proteome</keyword>
<sequence>MPPHLEYISGREALSFIRIPLTCVIKYNTNLSQTNNILISHLPLLIFLMKYYRLISAYDSKKGHIFL</sequence>
<evidence type="ECO:0000313" key="1">
    <source>
        <dbReference type="EMBL" id="MBB4620363.1"/>
    </source>
</evidence>